<organism evidence="2 3">
    <name type="scientific">Pristionchus mayeri</name>
    <dbReference type="NCBI Taxonomy" id="1317129"/>
    <lineage>
        <taxon>Eukaryota</taxon>
        <taxon>Metazoa</taxon>
        <taxon>Ecdysozoa</taxon>
        <taxon>Nematoda</taxon>
        <taxon>Chromadorea</taxon>
        <taxon>Rhabditida</taxon>
        <taxon>Rhabditina</taxon>
        <taxon>Diplogasteromorpha</taxon>
        <taxon>Diplogasteroidea</taxon>
        <taxon>Neodiplogasteridae</taxon>
        <taxon>Pristionchus</taxon>
    </lineage>
</organism>
<protein>
    <submittedName>
        <fullName evidence="2">Uncharacterized protein</fullName>
    </submittedName>
</protein>
<proteinExistence type="predicted"/>
<dbReference type="EMBL" id="BTRK01000001">
    <property type="protein sequence ID" value="GMR31851.1"/>
    <property type="molecule type" value="Genomic_DNA"/>
</dbReference>
<feature type="non-terminal residue" evidence="2">
    <location>
        <position position="179"/>
    </location>
</feature>
<keyword evidence="3" id="KW-1185">Reference proteome</keyword>
<reference evidence="3" key="1">
    <citation type="submission" date="2022-10" db="EMBL/GenBank/DDBJ databases">
        <title>Genome assembly of Pristionchus species.</title>
        <authorList>
            <person name="Yoshida K."/>
            <person name="Sommer R.J."/>
        </authorList>
    </citation>
    <scope>NUCLEOTIDE SEQUENCE [LARGE SCALE GENOMIC DNA]</scope>
    <source>
        <strain evidence="3">RS5460</strain>
    </source>
</reference>
<gene>
    <name evidence="2" type="ORF">PMAYCL1PPCAC_02046</name>
</gene>
<feature type="region of interest" description="Disordered" evidence="1">
    <location>
        <begin position="130"/>
        <end position="179"/>
    </location>
</feature>
<evidence type="ECO:0000313" key="3">
    <source>
        <dbReference type="Proteomes" id="UP001328107"/>
    </source>
</evidence>
<feature type="region of interest" description="Disordered" evidence="1">
    <location>
        <begin position="85"/>
        <end position="104"/>
    </location>
</feature>
<evidence type="ECO:0000313" key="2">
    <source>
        <dbReference type="EMBL" id="GMR31851.1"/>
    </source>
</evidence>
<name>A0AAN5C812_9BILA</name>
<feature type="compositionally biased region" description="Polar residues" evidence="1">
    <location>
        <begin position="91"/>
        <end position="104"/>
    </location>
</feature>
<dbReference type="Proteomes" id="UP001328107">
    <property type="component" value="Unassembled WGS sequence"/>
</dbReference>
<sequence>LVSLGPLSNLFLSHIDPSSRSSPSMDYRIKYQTPPFDFIYSAEGRACYDRQMGKVSNEIDLDWLMDTFPEVYYTREELKTMGLVKGRDSMNPPNRDTPTHSTSFHSLHIPFEDEKIKKELLFLKNAPPPLASLSTGKRKRPPTSSTHRTHHYRIPSLNTHTDSTLTYSNPPIAPLPGFS</sequence>
<dbReference type="AlphaFoldDB" id="A0AAN5C812"/>
<feature type="compositionally biased region" description="Polar residues" evidence="1">
    <location>
        <begin position="156"/>
        <end position="169"/>
    </location>
</feature>
<feature type="compositionally biased region" description="Basic residues" evidence="1">
    <location>
        <begin position="136"/>
        <end position="153"/>
    </location>
</feature>
<accession>A0AAN5C812</accession>
<comment type="caution">
    <text evidence="2">The sequence shown here is derived from an EMBL/GenBank/DDBJ whole genome shotgun (WGS) entry which is preliminary data.</text>
</comment>
<feature type="non-terminal residue" evidence="2">
    <location>
        <position position="1"/>
    </location>
</feature>
<evidence type="ECO:0000256" key="1">
    <source>
        <dbReference type="SAM" id="MobiDB-lite"/>
    </source>
</evidence>